<proteinExistence type="predicted"/>
<name>A0A0K2V646_LEPSM</name>
<organism evidence="1">
    <name type="scientific">Lepeophtheirus salmonis</name>
    <name type="common">Salmon louse</name>
    <name type="synonym">Caligus salmonis</name>
    <dbReference type="NCBI Taxonomy" id="72036"/>
    <lineage>
        <taxon>Eukaryota</taxon>
        <taxon>Metazoa</taxon>
        <taxon>Ecdysozoa</taxon>
        <taxon>Arthropoda</taxon>
        <taxon>Crustacea</taxon>
        <taxon>Multicrustacea</taxon>
        <taxon>Hexanauplia</taxon>
        <taxon>Copepoda</taxon>
        <taxon>Siphonostomatoida</taxon>
        <taxon>Caligidae</taxon>
        <taxon>Lepeophtheirus</taxon>
    </lineage>
</organism>
<evidence type="ECO:0000313" key="1">
    <source>
        <dbReference type="EMBL" id="CDW45396.1"/>
    </source>
</evidence>
<dbReference type="EMBL" id="HACA01033581">
    <property type="protein sequence ID" value="CDW50942.1"/>
    <property type="molecule type" value="Transcribed_RNA"/>
</dbReference>
<dbReference type="AlphaFoldDB" id="A0A0K2V646"/>
<dbReference type="EMBL" id="HACA01028035">
    <property type="protein sequence ID" value="CDW45396.1"/>
    <property type="molecule type" value="Transcribed_RNA"/>
</dbReference>
<sequence>MIMEYILLANYNYCPSLGYQG</sequence>
<reference evidence="1" key="1">
    <citation type="submission" date="2014-05" db="EMBL/GenBank/DDBJ databases">
        <authorList>
            <person name="Chronopoulou M."/>
        </authorList>
    </citation>
    <scope>NUCLEOTIDE SEQUENCE</scope>
    <source>
        <tissue evidence="1">Whole organism</tissue>
    </source>
</reference>
<accession>A0A0K2V646</accession>
<protein>
    <submittedName>
        <fullName evidence="1">Uncharacterized protein</fullName>
    </submittedName>
</protein>